<accession>A0A254T9C8</accession>
<dbReference type="Proteomes" id="UP000197535">
    <property type="component" value="Unassembled WGS sequence"/>
</dbReference>
<feature type="domain" description="PDZ" evidence="10">
    <location>
        <begin position="296"/>
        <end position="338"/>
    </location>
</feature>
<evidence type="ECO:0000256" key="3">
    <source>
        <dbReference type="ARBA" id="ARBA00022729"/>
    </source>
</evidence>
<reference evidence="11 12" key="1">
    <citation type="submission" date="2016-02" db="EMBL/GenBank/DDBJ databases">
        <authorList>
            <person name="Wen L."/>
            <person name="He K."/>
            <person name="Yang H."/>
        </authorList>
    </citation>
    <scope>NUCLEOTIDE SEQUENCE [LARGE SCALE GENOMIC DNA]</scope>
    <source>
        <strain evidence="11 12">TSA40</strain>
    </source>
</reference>
<evidence type="ECO:0000256" key="9">
    <source>
        <dbReference type="SAM" id="MobiDB-lite"/>
    </source>
</evidence>
<dbReference type="NCBIfam" id="TIGR02037">
    <property type="entry name" value="degP_htrA_DO"/>
    <property type="match status" value="1"/>
</dbReference>
<feature type="binding site" evidence="8">
    <location>
        <position position="122"/>
    </location>
    <ligand>
        <name>substrate</name>
    </ligand>
</feature>
<dbReference type="InterPro" id="IPR036034">
    <property type="entry name" value="PDZ_sf"/>
</dbReference>
<gene>
    <name evidence="11" type="ORF">AYR66_06695</name>
</gene>
<dbReference type="PRINTS" id="PR00834">
    <property type="entry name" value="PROTEASES2C"/>
</dbReference>
<evidence type="ECO:0000313" key="11">
    <source>
        <dbReference type="EMBL" id="OWW19234.1"/>
    </source>
</evidence>
<keyword evidence="4" id="KW-0677">Repeat</keyword>
<evidence type="ECO:0000256" key="5">
    <source>
        <dbReference type="ARBA" id="ARBA00022801"/>
    </source>
</evidence>
<keyword evidence="6" id="KW-0720">Serine protease</keyword>
<dbReference type="FunFam" id="2.40.10.10:FF:000001">
    <property type="entry name" value="Periplasmic serine protease DegS"/>
    <property type="match status" value="1"/>
</dbReference>
<keyword evidence="3" id="KW-0732">Signal</keyword>
<dbReference type="RefSeq" id="WP_088706151.1">
    <property type="nucleotide sequence ID" value="NZ_LSTO01000001.1"/>
</dbReference>
<dbReference type="SUPFAM" id="SSF50494">
    <property type="entry name" value="Trypsin-like serine proteases"/>
    <property type="match status" value="1"/>
</dbReference>
<dbReference type="PANTHER" id="PTHR43343:SF3">
    <property type="entry name" value="PROTEASE DO-LIKE 8, CHLOROPLASTIC"/>
    <property type="match status" value="1"/>
</dbReference>
<feature type="active site" description="Charge relay system" evidence="7">
    <location>
        <position position="226"/>
    </location>
</feature>
<feature type="binding site" evidence="8">
    <location>
        <begin position="224"/>
        <end position="226"/>
    </location>
    <ligand>
        <name>substrate</name>
    </ligand>
</feature>
<evidence type="ECO:0000256" key="7">
    <source>
        <dbReference type="PIRSR" id="PIRSR611782-1"/>
    </source>
</evidence>
<evidence type="ECO:0000256" key="6">
    <source>
        <dbReference type="ARBA" id="ARBA00022825"/>
    </source>
</evidence>
<feature type="active site" description="Charge relay system" evidence="7">
    <location>
        <position position="122"/>
    </location>
</feature>
<dbReference type="PANTHER" id="PTHR43343">
    <property type="entry name" value="PEPTIDASE S12"/>
    <property type="match status" value="1"/>
</dbReference>
<dbReference type="CDD" id="cd10839">
    <property type="entry name" value="cpPDZ1_DegP-like"/>
    <property type="match status" value="1"/>
</dbReference>
<dbReference type="SMART" id="SM00228">
    <property type="entry name" value="PDZ"/>
    <property type="match status" value="1"/>
</dbReference>
<dbReference type="InterPro" id="IPR051201">
    <property type="entry name" value="Chloro_Bact_Ser_Proteases"/>
</dbReference>
<comment type="caution">
    <text evidence="11">The sequence shown here is derived from an EMBL/GenBank/DDBJ whole genome shotgun (WGS) entry which is preliminary data.</text>
</comment>
<keyword evidence="2" id="KW-0645">Protease</keyword>
<dbReference type="Gene3D" id="2.40.10.120">
    <property type="match status" value="1"/>
</dbReference>
<proteinExistence type="inferred from homology"/>
<dbReference type="InterPro" id="IPR011782">
    <property type="entry name" value="Pept_S1C_Do"/>
</dbReference>
<dbReference type="SUPFAM" id="SSF50156">
    <property type="entry name" value="PDZ domain-like"/>
    <property type="match status" value="1"/>
</dbReference>
<dbReference type="PROSITE" id="PS50106">
    <property type="entry name" value="PDZ"/>
    <property type="match status" value="1"/>
</dbReference>
<dbReference type="GO" id="GO:0006508">
    <property type="term" value="P:proteolysis"/>
    <property type="evidence" value="ECO:0007669"/>
    <property type="project" value="UniProtKB-KW"/>
</dbReference>
<keyword evidence="12" id="KW-1185">Reference proteome</keyword>
<dbReference type="Pfam" id="PF13365">
    <property type="entry name" value="Trypsin_2"/>
    <property type="match status" value="1"/>
</dbReference>
<organism evidence="11 12">
    <name type="scientific">Noviherbaspirillum denitrificans</name>
    <dbReference type="NCBI Taxonomy" id="1968433"/>
    <lineage>
        <taxon>Bacteria</taxon>
        <taxon>Pseudomonadati</taxon>
        <taxon>Pseudomonadota</taxon>
        <taxon>Betaproteobacteria</taxon>
        <taxon>Burkholderiales</taxon>
        <taxon>Oxalobacteraceae</taxon>
        <taxon>Noviherbaspirillum</taxon>
    </lineage>
</organism>
<dbReference type="InterPro" id="IPR009003">
    <property type="entry name" value="Peptidase_S1_PA"/>
</dbReference>
<dbReference type="EMBL" id="LSTO01000001">
    <property type="protein sequence ID" value="OWW19234.1"/>
    <property type="molecule type" value="Genomic_DNA"/>
</dbReference>
<name>A0A254T9C8_9BURK</name>
<dbReference type="OrthoDB" id="9758917at2"/>
<evidence type="ECO:0000256" key="8">
    <source>
        <dbReference type="PIRSR" id="PIRSR611782-2"/>
    </source>
</evidence>
<dbReference type="AlphaFoldDB" id="A0A254T9C8"/>
<protein>
    <submittedName>
        <fullName evidence="11">2-alkenal reductase</fullName>
    </submittedName>
</protein>
<feature type="region of interest" description="Disordered" evidence="9">
    <location>
        <begin position="362"/>
        <end position="382"/>
    </location>
</feature>
<dbReference type="InterPro" id="IPR001478">
    <property type="entry name" value="PDZ"/>
</dbReference>
<evidence type="ECO:0000256" key="4">
    <source>
        <dbReference type="ARBA" id="ARBA00022737"/>
    </source>
</evidence>
<evidence type="ECO:0000256" key="1">
    <source>
        <dbReference type="ARBA" id="ARBA00010541"/>
    </source>
</evidence>
<comment type="similarity">
    <text evidence="1">Belongs to the peptidase S1C family.</text>
</comment>
<feature type="active site" description="Charge relay system" evidence="7">
    <location>
        <position position="152"/>
    </location>
</feature>
<feature type="binding site" evidence="8">
    <location>
        <position position="152"/>
    </location>
    <ligand>
        <name>substrate</name>
    </ligand>
</feature>
<evidence type="ECO:0000313" key="12">
    <source>
        <dbReference type="Proteomes" id="UP000197535"/>
    </source>
</evidence>
<dbReference type="InterPro" id="IPR001940">
    <property type="entry name" value="Peptidase_S1C"/>
</dbReference>
<dbReference type="Pfam" id="PF13180">
    <property type="entry name" value="PDZ_2"/>
    <property type="match status" value="1"/>
</dbReference>
<keyword evidence="5" id="KW-0378">Hydrolase</keyword>
<evidence type="ECO:0000256" key="2">
    <source>
        <dbReference type="ARBA" id="ARBA00022670"/>
    </source>
</evidence>
<dbReference type="Gene3D" id="2.30.42.10">
    <property type="match status" value="1"/>
</dbReference>
<dbReference type="GO" id="GO:0004252">
    <property type="term" value="F:serine-type endopeptidase activity"/>
    <property type="evidence" value="ECO:0007669"/>
    <property type="project" value="InterPro"/>
</dbReference>
<evidence type="ECO:0000259" key="10">
    <source>
        <dbReference type="PROSITE" id="PS50106"/>
    </source>
</evidence>
<sequence length="382" mass="40317">MRRLWLLFAQTVTVGLAIWFIVATLKPEWAASGRVTRVASSVPMMEAPASASPAQSSYREAARLAMPAVVNIFTTKGARQPKTPFMDDPLFRRFFGEQEDRQFSLGSGVVVSPEGYVLTNNHVIETADEIEIALADGRKAVAKVVGTDPETDLAVVKINLQNLPAITLGHADLAKVGDVVLAIGNPFGVGQTVTMGIISALGRNHLGINTFENFIQTDAAINPGNSGGALIDANGNLLGINTAIYSRSGGSLGIGFAIPVTTVKTVMESIISTGQVVRGWIGVEPQDITPELAESFGLAKKSGAIIAGVLKGGPADKAGMRPGDILVEVEGKPVSDTTDMLNLIAQLTPGSKAKMTVLRKGKESGVDVLVGKRPRPRREDQE</sequence>